<gene>
    <name evidence="1" type="ORF">GCM10022223_34870</name>
</gene>
<evidence type="ECO:0000313" key="2">
    <source>
        <dbReference type="Proteomes" id="UP001501074"/>
    </source>
</evidence>
<dbReference type="EMBL" id="BAAAZO010000006">
    <property type="protein sequence ID" value="GAA3615632.1"/>
    <property type="molecule type" value="Genomic_DNA"/>
</dbReference>
<comment type="caution">
    <text evidence="1">The sequence shown here is derived from an EMBL/GenBank/DDBJ whole genome shotgun (WGS) entry which is preliminary data.</text>
</comment>
<protein>
    <submittedName>
        <fullName evidence="1">Uncharacterized protein</fullName>
    </submittedName>
</protein>
<dbReference type="Proteomes" id="UP001501074">
    <property type="component" value="Unassembled WGS sequence"/>
</dbReference>
<proteinExistence type="predicted"/>
<keyword evidence="2" id="KW-1185">Reference proteome</keyword>
<name>A0ABP6ZNQ5_9ACTN</name>
<reference evidence="2" key="1">
    <citation type="journal article" date="2019" name="Int. J. Syst. Evol. Microbiol.">
        <title>The Global Catalogue of Microorganisms (GCM) 10K type strain sequencing project: providing services to taxonomists for standard genome sequencing and annotation.</title>
        <authorList>
            <consortium name="The Broad Institute Genomics Platform"/>
            <consortium name="The Broad Institute Genome Sequencing Center for Infectious Disease"/>
            <person name="Wu L."/>
            <person name="Ma J."/>
        </authorList>
    </citation>
    <scope>NUCLEOTIDE SEQUENCE [LARGE SCALE GENOMIC DNA]</scope>
    <source>
        <strain evidence="2">JCM 16902</strain>
    </source>
</reference>
<accession>A0ABP6ZNQ5</accession>
<organism evidence="1 2">
    <name type="scientific">Kineosporia mesophila</name>
    <dbReference type="NCBI Taxonomy" id="566012"/>
    <lineage>
        <taxon>Bacteria</taxon>
        <taxon>Bacillati</taxon>
        <taxon>Actinomycetota</taxon>
        <taxon>Actinomycetes</taxon>
        <taxon>Kineosporiales</taxon>
        <taxon>Kineosporiaceae</taxon>
        <taxon>Kineosporia</taxon>
    </lineage>
</organism>
<evidence type="ECO:0000313" key="1">
    <source>
        <dbReference type="EMBL" id="GAA3615632.1"/>
    </source>
</evidence>
<sequence>MLVHSVEQALAAIGRAEPEVAEDARAAWESLTGGDGPESVTQWRLQQFCWDELNRAWMSDGQGRWRVATALSALLDGLGMQRYAGIARSDTTRQILFTGDQAPDRGRTVVRRAMQRSGIEPPDTELLTWGAIMGTAEAQAREAVADRLELAVAVGDLQPGTRGWRDLQAEITLNVLLSPRMDLSGEALYDQILDERLDDWIRGPRSTTRGGLLAPLETSLRENVDPGMAAPARALLRPLDWLLTEIGDGLALTAAGYLPPRTVSRALDELGWRDELIGPANREVDAYPVLVLRETAQRLGLCRRRASRLTLTPSGRAALADGRTLWQAVAAGLVGPEHSALAVAWEVVLAVLAPGDVVGEEDVRTLVQAVITESGWRVAGRRTPSESDTSALFFAVLRELRWMELVEESGALLDRQLRARAGAADLFRAALRHRVLHRDIVPF</sequence>